<evidence type="ECO:0000256" key="4">
    <source>
        <dbReference type="RuleBase" id="RU362110"/>
    </source>
</evidence>
<dbReference type="InterPro" id="IPR013189">
    <property type="entry name" value="Glyco_hydro_32_C"/>
</dbReference>
<keyword evidence="2 4" id="KW-0378">Hydrolase</keyword>
<evidence type="ECO:0000259" key="5">
    <source>
        <dbReference type="Pfam" id="PF00251"/>
    </source>
</evidence>
<feature type="domain" description="Glycosyl hydrolase family 32 N-terminal" evidence="5">
    <location>
        <begin position="6"/>
        <end position="316"/>
    </location>
</feature>
<dbReference type="Pfam" id="PF00251">
    <property type="entry name" value="Glyco_hydro_32N"/>
    <property type="match status" value="1"/>
</dbReference>
<dbReference type="Pfam" id="PF08244">
    <property type="entry name" value="Glyco_hydro_32C"/>
    <property type="match status" value="1"/>
</dbReference>
<evidence type="ECO:0000256" key="1">
    <source>
        <dbReference type="ARBA" id="ARBA00009902"/>
    </source>
</evidence>
<dbReference type="CDD" id="cd18622">
    <property type="entry name" value="GH32_Inu-like"/>
    <property type="match status" value="1"/>
</dbReference>
<evidence type="ECO:0000313" key="8">
    <source>
        <dbReference type="Proteomes" id="UP001226389"/>
    </source>
</evidence>
<dbReference type="Proteomes" id="UP001226389">
    <property type="component" value="Unassembled WGS sequence"/>
</dbReference>
<keyword evidence="8" id="KW-1185">Reference proteome</keyword>
<evidence type="ECO:0000256" key="3">
    <source>
        <dbReference type="ARBA" id="ARBA00023295"/>
    </source>
</evidence>
<reference evidence="7 8" key="1">
    <citation type="submission" date="2023-07" db="EMBL/GenBank/DDBJ databases">
        <title>Sorghum-associated microbial communities from plants grown in Nebraska, USA.</title>
        <authorList>
            <person name="Schachtman D."/>
        </authorList>
    </citation>
    <scope>NUCLEOTIDE SEQUENCE [LARGE SCALE GENOMIC DNA]</scope>
    <source>
        <strain evidence="7 8">DS994</strain>
    </source>
</reference>
<organism evidence="7 8">
    <name type="scientific">Pseudarthrobacter defluvii</name>
    <dbReference type="NCBI Taxonomy" id="410837"/>
    <lineage>
        <taxon>Bacteria</taxon>
        <taxon>Bacillati</taxon>
        <taxon>Actinomycetota</taxon>
        <taxon>Actinomycetes</taxon>
        <taxon>Micrococcales</taxon>
        <taxon>Micrococcaceae</taxon>
        <taxon>Pseudarthrobacter</taxon>
    </lineage>
</organism>
<protein>
    <submittedName>
        <fullName evidence="7">Levanbiose-producing levanase</fullName>
        <ecNumber evidence="7">3.2.1.64</ecNumber>
    </submittedName>
</protein>
<accession>A0ABT9UIE4</accession>
<evidence type="ECO:0000313" key="7">
    <source>
        <dbReference type="EMBL" id="MDQ0118748.1"/>
    </source>
</evidence>
<dbReference type="Gene3D" id="2.115.10.20">
    <property type="entry name" value="Glycosyl hydrolase domain, family 43"/>
    <property type="match status" value="1"/>
</dbReference>
<dbReference type="SMART" id="SM00640">
    <property type="entry name" value="Glyco_32"/>
    <property type="match status" value="1"/>
</dbReference>
<dbReference type="InterPro" id="IPR001362">
    <property type="entry name" value="Glyco_hydro_32"/>
</dbReference>
<dbReference type="Gene3D" id="2.60.120.560">
    <property type="entry name" value="Exo-inulinase, domain 1"/>
    <property type="match status" value="1"/>
</dbReference>
<dbReference type="EMBL" id="JAUSSY010000006">
    <property type="protein sequence ID" value="MDQ0118748.1"/>
    <property type="molecule type" value="Genomic_DNA"/>
</dbReference>
<dbReference type="InterPro" id="IPR013148">
    <property type="entry name" value="Glyco_hydro_32_N"/>
</dbReference>
<keyword evidence="3 4" id="KW-0326">Glycosidase</keyword>
<comment type="caution">
    <text evidence="7">The sequence shown here is derived from an EMBL/GenBank/DDBJ whole genome shotgun (WGS) entry which is preliminary data.</text>
</comment>
<sequence>MRPTYHFSVPDNWKNDPQRPIYIDGEYHYYYLYNGDYLQGGGGTSWRRATTTDHVSFRDRGVAIPKFSNDNGDCWSGCLVIDERNTAGYGENAVIALVTQAPQGRQAQYLWYSTDRGRSFQPGDPAPVLPNPGVQDFRDPKVIWDADRGQWFMVNAEGQKLGFYTSPNLRSWQRVGEFIRTDLGLLECPDLFQMTADDGTSHWVLGTSANGKGRGLPATYAYWIGSFNGTSFVPDQAEPEWLDYGYDFYGAVTYPHHDTSGAEDATLRRALGWANFWDYPHNTPTLATDAYNGDDMIVRDVRLKKEGTSYHLVSAPTAGLSDHIKQSHRLGDVTVTGTRDLDINSLAYDLNCELRWDPASPPANVGLEICRAAGGGRHVAAGAFLRGPFVYVNRRPTINPTGGESQTPFDPSAGRLTLRILVDRTSVELFVGDGRVVHSHRVFPLDGDNGIRLYAREGTATFGNLTINEISALP</sequence>
<name>A0ABT9UIE4_9MICC</name>
<dbReference type="PANTHER" id="PTHR42800:SF1">
    <property type="entry name" value="EXOINULINASE INUD (AFU_ORTHOLOGUE AFUA_5G00480)"/>
    <property type="match status" value="1"/>
</dbReference>
<dbReference type="GO" id="GO:0033912">
    <property type="term" value="F:2,6-beta-fructan 6-levanbiohydrolase activity"/>
    <property type="evidence" value="ECO:0007669"/>
    <property type="project" value="UniProtKB-EC"/>
</dbReference>
<dbReference type="InterPro" id="IPR023296">
    <property type="entry name" value="Glyco_hydro_beta-prop_sf"/>
</dbReference>
<evidence type="ECO:0000256" key="2">
    <source>
        <dbReference type="ARBA" id="ARBA00022801"/>
    </source>
</evidence>
<feature type="domain" description="Glycosyl hydrolase family 32 C-terminal" evidence="6">
    <location>
        <begin position="332"/>
        <end position="468"/>
    </location>
</feature>
<dbReference type="EC" id="3.2.1.64" evidence="7"/>
<dbReference type="RefSeq" id="WP_307489967.1">
    <property type="nucleotide sequence ID" value="NZ_JAUSSY010000006.1"/>
</dbReference>
<gene>
    <name evidence="7" type="ORF">J2T22_001934</name>
</gene>
<dbReference type="PANTHER" id="PTHR42800">
    <property type="entry name" value="EXOINULINASE INUD (AFU_ORTHOLOGUE AFUA_5G00480)"/>
    <property type="match status" value="1"/>
</dbReference>
<evidence type="ECO:0000259" key="6">
    <source>
        <dbReference type="Pfam" id="PF08244"/>
    </source>
</evidence>
<dbReference type="SUPFAM" id="SSF75005">
    <property type="entry name" value="Arabinanase/levansucrase/invertase"/>
    <property type="match status" value="1"/>
</dbReference>
<dbReference type="SUPFAM" id="SSF49899">
    <property type="entry name" value="Concanavalin A-like lectins/glucanases"/>
    <property type="match status" value="1"/>
</dbReference>
<dbReference type="InterPro" id="IPR013320">
    <property type="entry name" value="ConA-like_dom_sf"/>
</dbReference>
<proteinExistence type="inferred from homology"/>
<comment type="similarity">
    <text evidence="1 4">Belongs to the glycosyl hydrolase 32 family.</text>
</comment>